<protein>
    <submittedName>
        <fullName evidence="1">Excinuclease ABC subunit A</fullName>
    </submittedName>
</protein>
<reference evidence="1" key="1">
    <citation type="submission" date="2021-08" db="EMBL/GenBank/DDBJ databases">
        <authorList>
            <person name="Nwanade C."/>
            <person name="Wang M."/>
            <person name="Masoudi A."/>
            <person name="Yu Z."/>
            <person name="Liu J."/>
        </authorList>
    </citation>
    <scope>NUCLEOTIDE SEQUENCE</scope>
    <source>
        <strain evidence="1">S122</strain>
    </source>
</reference>
<evidence type="ECO:0000313" key="2">
    <source>
        <dbReference type="Proteomes" id="UP001058713"/>
    </source>
</evidence>
<dbReference type="AlphaFoldDB" id="A0A9Q9HPE8"/>
<evidence type="ECO:0000313" key="1">
    <source>
        <dbReference type="EMBL" id="UWQ55812.1"/>
    </source>
</evidence>
<dbReference type="KEGG" id="lcae:K3721_07975"/>
<dbReference type="EMBL" id="CP081070">
    <property type="protein sequence ID" value="UWQ55812.1"/>
    <property type="molecule type" value="Genomic_DNA"/>
</dbReference>
<dbReference type="Proteomes" id="UP001058713">
    <property type="component" value="Chromosome"/>
</dbReference>
<accession>A0A9Q9HPE8</accession>
<gene>
    <name evidence="1" type="ORF">K3721_07975</name>
</gene>
<organism evidence="1 2">
    <name type="scientific">Leisingera caerulea</name>
    <name type="common">Phaeobacter caeruleus</name>
    <dbReference type="NCBI Taxonomy" id="506591"/>
    <lineage>
        <taxon>Bacteria</taxon>
        <taxon>Pseudomonadati</taxon>
        <taxon>Pseudomonadota</taxon>
        <taxon>Alphaproteobacteria</taxon>
        <taxon>Rhodobacterales</taxon>
        <taxon>Roseobacteraceae</taxon>
        <taxon>Leisingera</taxon>
    </lineage>
</organism>
<proteinExistence type="predicted"/>
<sequence length="94" mass="10392">MAAGNGYDEPDQAGFQCPPGLDRKAAHCVPPSQAKRFYRRGDHILEDYIWIGQPGGWAPDPYGSYVQAGGYVYQVNRETHKVLRLIGAEAVLDN</sequence>
<name>A0A9Q9HPE8_LEICA</name>